<dbReference type="GO" id="GO:0016874">
    <property type="term" value="F:ligase activity"/>
    <property type="evidence" value="ECO:0007669"/>
    <property type="project" value="UniProtKB-KW"/>
</dbReference>
<organism evidence="3 4">
    <name type="scientific">Kribbella karoonensis</name>
    <dbReference type="NCBI Taxonomy" id="324851"/>
    <lineage>
        <taxon>Bacteria</taxon>
        <taxon>Bacillati</taxon>
        <taxon>Actinomycetota</taxon>
        <taxon>Actinomycetes</taxon>
        <taxon>Propionibacteriales</taxon>
        <taxon>Kribbellaceae</taxon>
        <taxon>Kribbella</taxon>
    </lineage>
</organism>
<dbReference type="Pfam" id="PF13549">
    <property type="entry name" value="ATP-grasp_5"/>
    <property type="match status" value="1"/>
</dbReference>
<dbReference type="SMART" id="SM00881">
    <property type="entry name" value="CoA_binding"/>
    <property type="match status" value="1"/>
</dbReference>
<evidence type="ECO:0000256" key="1">
    <source>
        <dbReference type="PROSITE-ProRule" id="PRU00409"/>
    </source>
</evidence>
<dbReference type="Gene3D" id="3.40.50.261">
    <property type="entry name" value="Succinyl-CoA synthetase domains"/>
    <property type="match status" value="2"/>
</dbReference>
<dbReference type="PANTHER" id="PTHR42793">
    <property type="entry name" value="COA BINDING DOMAIN CONTAINING PROTEIN"/>
    <property type="match status" value="1"/>
</dbReference>
<dbReference type="Gene3D" id="3.30.470.20">
    <property type="entry name" value="ATP-grasp fold, B domain"/>
    <property type="match status" value="1"/>
</dbReference>
<gene>
    <name evidence="3" type="ORF">GCM10009742_26560</name>
</gene>
<dbReference type="InterPro" id="IPR013815">
    <property type="entry name" value="ATP_grasp_subdomain_1"/>
</dbReference>
<name>A0ABN2DMX1_9ACTN</name>
<dbReference type="InterPro" id="IPR036291">
    <property type="entry name" value="NAD(P)-bd_dom_sf"/>
</dbReference>
<dbReference type="RefSeq" id="WP_344190641.1">
    <property type="nucleotide sequence ID" value="NZ_BAAAND010000004.1"/>
</dbReference>
<dbReference type="InterPro" id="IPR043938">
    <property type="entry name" value="Ligase_CoA_dom"/>
</dbReference>
<dbReference type="SUPFAM" id="SSF51735">
    <property type="entry name" value="NAD(P)-binding Rossmann-fold domains"/>
    <property type="match status" value="1"/>
</dbReference>
<dbReference type="SUPFAM" id="SSF52210">
    <property type="entry name" value="Succinyl-CoA synthetase domains"/>
    <property type="match status" value="2"/>
</dbReference>
<dbReference type="EMBL" id="BAAAND010000004">
    <property type="protein sequence ID" value="GAA1580766.1"/>
    <property type="molecule type" value="Genomic_DNA"/>
</dbReference>
<dbReference type="PROSITE" id="PS50975">
    <property type="entry name" value="ATP_GRASP"/>
    <property type="match status" value="1"/>
</dbReference>
<feature type="domain" description="ATP-grasp" evidence="2">
    <location>
        <begin position="29"/>
        <end position="65"/>
    </location>
</feature>
<dbReference type="Gene3D" id="3.30.1490.20">
    <property type="entry name" value="ATP-grasp fold, A domain"/>
    <property type="match status" value="1"/>
</dbReference>
<proteinExistence type="predicted"/>
<dbReference type="Gene3D" id="3.40.50.720">
    <property type="entry name" value="NAD(P)-binding Rossmann-like Domain"/>
    <property type="match status" value="1"/>
</dbReference>
<dbReference type="Pfam" id="PF13380">
    <property type="entry name" value="CoA_binding_2"/>
    <property type="match status" value="1"/>
</dbReference>
<dbReference type="Pfam" id="PF19045">
    <property type="entry name" value="Ligase_CoA_2"/>
    <property type="match status" value="1"/>
</dbReference>
<dbReference type="Proteomes" id="UP001500190">
    <property type="component" value="Unassembled WGS sequence"/>
</dbReference>
<dbReference type="SUPFAM" id="SSF56059">
    <property type="entry name" value="Glutathione synthetase ATP-binding domain-like"/>
    <property type="match status" value="1"/>
</dbReference>
<evidence type="ECO:0000259" key="2">
    <source>
        <dbReference type="PROSITE" id="PS50975"/>
    </source>
</evidence>
<dbReference type="InterPro" id="IPR003781">
    <property type="entry name" value="CoA-bd"/>
</dbReference>
<comment type="caution">
    <text evidence="3">The sequence shown here is derived from an EMBL/GenBank/DDBJ whole genome shotgun (WGS) entry which is preliminary data.</text>
</comment>
<sequence length="715" mass="74948">MTYDKATVQAVLDRALADGRTSLSAPEAKLVADAYGIPTPGEGLATSADGAAGLAAGIGFPVVLKIVSPDILHKTEAGGVVVGVDSEDAVRRAYQQIVDNAKAYKPDADIVGVQVQQMLATGGDVQEVIVGAVTDPTFGKVVAFGLGGVLVEVLKDVTFRLAPLTDGEARAMVDGIEAHEMLEGVRGARPVDKEIVGNLIKRLSDLVTDFPQFAEVDLNPVLAGPDGATAVDFRIIVDAEAGKPVERYSSEQILTAMTRIMRPSAVAVIGASNEDGKIGNSVMKNLVNGGYAGDIYPVNPKGGEVLGRKAFPSILDVPGDVDVAVFAVPAKFVGAALEQCGEKGVAGAILIPSGFAETGEQELQDEVVAIARKHNVRILGPNIYGYYYLPEKLCATFCTPYDVQGSVALSSQSGGIGMAILGFSRSSRMGVSAIVGVGNKADIDEDDLLTFFESDDNTNLIAMHLEDLKDGRAFAETAARVSRRKPVVVLKAGRTALGARAASSHTGALAGDDKVYDDILKQSGVVRAPGLNEMLQYARGIPLLPTPKGENVVIITGAGGSGVLLSDACVDAGLTLMDIPDDLDAAFRKFIPPFGAAGNPVDITGGEPPSTYRNTIALGLSDERIHALILGYWHTIVTPPMVFAKLVAEVVEEFRAKGIDKPVVASLSGDVEVEEAARYLFDHGVVAYPYTTETPVQVLGAKYRWARNAGPLGRS</sequence>
<keyword evidence="4" id="KW-1185">Reference proteome</keyword>
<dbReference type="PANTHER" id="PTHR42793:SF1">
    <property type="entry name" value="PEPTIDYL-LYSINE N-ACETYLTRANSFERASE PATZ"/>
    <property type="match status" value="1"/>
</dbReference>
<evidence type="ECO:0000313" key="4">
    <source>
        <dbReference type="Proteomes" id="UP001500190"/>
    </source>
</evidence>
<keyword evidence="3" id="KW-0436">Ligase</keyword>
<dbReference type="InterPro" id="IPR016102">
    <property type="entry name" value="Succinyl-CoA_synth-like"/>
</dbReference>
<dbReference type="InterPro" id="IPR032875">
    <property type="entry name" value="Succ_CoA_lig_flav_dom"/>
</dbReference>
<reference evidence="3 4" key="1">
    <citation type="journal article" date="2019" name="Int. J. Syst. Evol. Microbiol.">
        <title>The Global Catalogue of Microorganisms (GCM) 10K type strain sequencing project: providing services to taxonomists for standard genome sequencing and annotation.</title>
        <authorList>
            <consortium name="The Broad Institute Genomics Platform"/>
            <consortium name="The Broad Institute Genome Sequencing Center for Infectious Disease"/>
            <person name="Wu L."/>
            <person name="Ma J."/>
        </authorList>
    </citation>
    <scope>NUCLEOTIDE SEQUENCE [LARGE SCALE GENOMIC DNA]</scope>
    <source>
        <strain evidence="3 4">JCM 14304</strain>
    </source>
</reference>
<protein>
    <submittedName>
        <fullName evidence="3">Acetate--CoA ligase family protein</fullName>
    </submittedName>
</protein>
<evidence type="ECO:0000313" key="3">
    <source>
        <dbReference type="EMBL" id="GAA1580766.1"/>
    </source>
</evidence>
<keyword evidence="1" id="KW-0547">Nucleotide-binding</keyword>
<dbReference type="InterPro" id="IPR011761">
    <property type="entry name" value="ATP-grasp"/>
</dbReference>
<dbReference type="Pfam" id="PF13607">
    <property type="entry name" value="Succ_CoA_lig"/>
    <property type="match status" value="1"/>
</dbReference>
<keyword evidence="1" id="KW-0067">ATP-binding</keyword>
<accession>A0ABN2DMX1</accession>